<comment type="caution">
    <text evidence="1">The sequence shown here is derived from an EMBL/GenBank/DDBJ whole genome shotgun (WGS) entry which is preliminary data.</text>
</comment>
<dbReference type="AlphaFoldDB" id="A0A927I141"/>
<keyword evidence="2" id="KW-1185">Reference proteome</keyword>
<organism evidence="1 2">
    <name type="scientific">Bosea spartocytisi</name>
    <dbReference type="NCBI Taxonomy" id="2773451"/>
    <lineage>
        <taxon>Bacteria</taxon>
        <taxon>Pseudomonadati</taxon>
        <taxon>Pseudomonadota</taxon>
        <taxon>Alphaproteobacteria</taxon>
        <taxon>Hyphomicrobiales</taxon>
        <taxon>Boseaceae</taxon>
        <taxon>Bosea</taxon>
    </lineage>
</organism>
<proteinExistence type="predicted"/>
<evidence type="ECO:0000313" key="1">
    <source>
        <dbReference type="EMBL" id="MBD3846058.1"/>
    </source>
</evidence>
<dbReference type="EMBL" id="JACXWY010000005">
    <property type="protein sequence ID" value="MBD3846058.1"/>
    <property type="molecule type" value="Genomic_DNA"/>
</dbReference>
<gene>
    <name evidence="1" type="ORF">IED13_10145</name>
</gene>
<evidence type="ECO:0000313" key="2">
    <source>
        <dbReference type="Proteomes" id="UP000619295"/>
    </source>
</evidence>
<dbReference type="Proteomes" id="UP000619295">
    <property type="component" value="Unassembled WGS sequence"/>
</dbReference>
<name>A0A927I141_9HYPH</name>
<protein>
    <submittedName>
        <fullName evidence="1">Uncharacterized protein</fullName>
    </submittedName>
</protein>
<reference evidence="1" key="1">
    <citation type="submission" date="2020-09" db="EMBL/GenBank/DDBJ databases">
        <title>Bosea spartocytisi sp. nov. a root nodule endophyte of Spartocytisus supranubius in the high mountain ecosystem fo the Teide National Park (Canary Islands, Spain).</title>
        <authorList>
            <person name="Pulido-Suarez L."/>
            <person name="Peix A."/>
            <person name="Igual J.M."/>
            <person name="Socas-Perez N."/>
            <person name="Velazquez E."/>
            <person name="Flores-Felix J.D."/>
            <person name="Leon-Barrios M."/>
        </authorList>
    </citation>
    <scope>NUCLEOTIDE SEQUENCE</scope>
    <source>
        <strain evidence="1">SSUT16</strain>
    </source>
</reference>
<accession>A0A927I141</accession>
<dbReference type="RefSeq" id="WP_191124109.1">
    <property type="nucleotide sequence ID" value="NZ_JACXWY010000005.1"/>
</dbReference>
<sequence>MAVSLPVPTEGFSGKKKILRKALRAPDCSDQGPPARKKEKILISLAFSAYPLLAAGAQTR</sequence>